<dbReference type="AlphaFoldDB" id="A0A292Q1C6"/>
<evidence type="ECO:0000256" key="1">
    <source>
        <dbReference type="SAM" id="MobiDB-lite"/>
    </source>
</evidence>
<evidence type="ECO:0000313" key="2">
    <source>
        <dbReference type="EMBL" id="CUS12678.1"/>
    </source>
</evidence>
<reference evidence="2" key="1">
    <citation type="submission" date="2015-10" db="EMBL/GenBank/DDBJ databases">
        <authorList>
            <person name="Regsiter A."/>
            <person name="william w."/>
        </authorList>
    </citation>
    <scope>NUCLEOTIDE SEQUENCE</scope>
    <source>
        <strain evidence="2">Montdore</strain>
    </source>
</reference>
<feature type="compositionally biased region" description="Basic and acidic residues" evidence="1">
    <location>
        <begin position="119"/>
        <end position="136"/>
    </location>
</feature>
<evidence type="ECO:0000313" key="3">
    <source>
        <dbReference type="Proteomes" id="UP001412239"/>
    </source>
</evidence>
<name>A0A292Q1C6_9PEZI</name>
<dbReference type="EMBL" id="LN890987">
    <property type="protein sequence ID" value="CUS12678.1"/>
    <property type="molecule type" value="Genomic_DNA"/>
</dbReference>
<proteinExistence type="predicted"/>
<dbReference type="Proteomes" id="UP001412239">
    <property type="component" value="Unassembled WGS sequence"/>
</dbReference>
<accession>A0A292Q1C6</accession>
<organism evidence="2 3">
    <name type="scientific">Tuber aestivum</name>
    <name type="common">summer truffle</name>
    <dbReference type="NCBI Taxonomy" id="59557"/>
    <lineage>
        <taxon>Eukaryota</taxon>
        <taxon>Fungi</taxon>
        <taxon>Dikarya</taxon>
        <taxon>Ascomycota</taxon>
        <taxon>Pezizomycotina</taxon>
        <taxon>Pezizomycetes</taxon>
        <taxon>Pezizales</taxon>
        <taxon>Tuberaceae</taxon>
        <taxon>Tuber</taxon>
    </lineage>
</organism>
<gene>
    <name evidence="2" type="ORF">GSTUAT00003290001</name>
</gene>
<protein>
    <submittedName>
        <fullName evidence="2">Uncharacterized protein</fullName>
    </submittedName>
</protein>
<sequence length="222" mass="25045">MVRTHIETVRTGKLPKHITEIGMSAEQYYHLKVYIKGIILPGTPAFDSNPFDSKDIIYRQWLKIALEKIGPKFFQKGQNKLVWPEDSYGISNAVHQVVRNFSFKIKKKYKTAGLRAPRSRAEGGKAEMAQDGKHGEGGGSDTDVAEDATRADTDVAEDATRADQEVGLEMDTADIEFKYLLSLMKPEAFTQFPDLDDECFNWDEVEDSNTQDSVRHLANLDQ</sequence>
<keyword evidence="3" id="KW-1185">Reference proteome</keyword>
<feature type="region of interest" description="Disordered" evidence="1">
    <location>
        <begin position="114"/>
        <end position="145"/>
    </location>
</feature>